<dbReference type="EMBL" id="CAEZUS010000108">
    <property type="protein sequence ID" value="CAB4612290.1"/>
    <property type="molecule type" value="Genomic_DNA"/>
</dbReference>
<dbReference type="AlphaFoldDB" id="A0A6J6HGU4"/>
<evidence type="ECO:0000313" key="1">
    <source>
        <dbReference type="EMBL" id="CAB4612290.1"/>
    </source>
</evidence>
<sequence>MKSAGFRKFLVMGLPMVLISILLPVSAISATKITPGTTCKVFLQKITYQKKVYTCTKSGKKLLWNKGVAVAKPITVPLPSSTPTPTPTNQPVVYPTDLSPITLAAYQDFIKTYKSRLTDEIPNIDFIINPNMDKVLEKQIVDNINVTAKFFAKERPLNVPLRIWISMTTEFQWIYDNVTSVLPVELLDGGWLDMKLARAKADPDGFMGGGAPGNDKSGSAVLFFNGTSKANWGDAFWSQVPSHEFTHVVQRYELGNSMAPMLCWVREGNANYYGFLLAGRNSQAMYRNFWLQAMSRIPTFGEEPDFQSKPASYWADFFVQNESRKGSQCDPWINYILGSMAFQYLAGTYGNDAIQSFYLGLKDVWIGVCDYPISQEGLTCPAWKSVFKKTFGITPEAAYPKFGQYIYDEIQWAKGKEILWNQEALKIAPIPTS</sequence>
<name>A0A6J6HGU4_9ZZZZ</name>
<protein>
    <submittedName>
        <fullName evidence="1">Unannotated protein</fullName>
    </submittedName>
</protein>
<gene>
    <name evidence="1" type="ORF">UFOPK1852_00752</name>
</gene>
<accession>A0A6J6HGU4</accession>
<proteinExistence type="predicted"/>
<reference evidence="1" key="1">
    <citation type="submission" date="2020-05" db="EMBL/GenBank/DDBJ databases">
        <authorList>
            <person name="Chiriac C."/>
            <person name="Salcher M."/>
            <person name="Ghai R."/>
            <person name="Kavagutti S V."/>
        </authorList>
    </citation>
    <scope>NUCLEOTIDE SEQUENCE</scope>
</reference>
<organism evidence="1">
    <name type="scientific">freshwater metagenome</name>
    <dbReference type="NCBI Taxonomy" id="449393"/>
    <lineage>
        <taxon>unclassified sequences</taxon>
        <taxon>metagenomes</taxon>
        <taxon>ecological metagenomes</taxon>
    </lineage>
</organism>